<evidence type="ECO:0000256" key="1">
    <source>
        <dbReference type="SAM" id="Phobius"/>
    </source>
</evidence>
<dbReference type="EMBL" id="FQZS01000020">
    <property type="protein sequence ID" value="SHJ20149.1"/>
    <property type="molecule type" value="Genomic_DNA"/>
</dbReference>
<keyword evidence="1" id="KW-0812">Transmembrane</keyword>
<name>A0A1M6HDE4_9FIRM</name>
<reference evidence="2 3" key="1">
    <citation type="submission" date="2016-11" db="EMBL/GenBank/DDBJ databases">
        <authorList>
            <person name="Jaros S."/>
            <person name="Januszkiewicz K."/>
            <person name="Wedrychowicz H."/>
        </authorList>
    </citation>
    <scope>NUCLEOTIDE SEQUENCE [LARGE SCALE GENOMIC DNA]</scope>
    <source>
        <strain evidence="2 3">DSM 19022</strain>
    </source>
</reference>
<dbReference type="RefSeq" id="WP_073026746.1">
    <property type="nucleotide sequence ID" value="NZ_FQZS01000020.1"/>
</dbReference>
<proteinExistence type="predicted"/>
<gene>
    <name evidence="2" type="ORF">SAMN02745176_02753</name>
</gene>
<keyword evidence="1" id="KW-1133">Transmembrane helix</keyword>
<evidence type="ECO:0008006" key="4">
    <source>
        <dbReference type="Google" id="ProtNLM"/>
    </source>
</evidence>
<keyword evidence="1" id="KW-0472">Membrane</keyword>
<feature type="transmembrane region" description="Helical" evidence="1">
    <location>
        <begin position="49"/>
        <end position="78"/>
    </location>
</feature>
<evidence type="ECO:0000313" key="2">
    <source>
        <dbReference type="EMBL" id="SHJ20149.1"/>
    </source>
</evidence>
<dbReference type="OrthoDB" id="1899479at2"/>
<protein>
    <recommendedName>
        <fullName evidence="4">DUF4179 domain-containing protein</fullName>
    </recommendedName>
</protein>
<dbReference type="AlphaFoldDB" id="A0A1M6HDE4"/>
<organism evidence="2 3">
    <name type="scientific">Lutispora thermophila DSM 19022</name>
    <dbReference type="NCBI Taxonomy" id="1122184"/>
    <lineage>
        <taxon>Bacteria</taxon>
        <taxon>Bacillati</taxon>
        <taxon>Bacillota</taxon>
        <taxon>Clostridia</taxon>
        <taxon>Lutisporales</taxon>
        <taxon>Lutisporaceae</taxon>
        <taxon>Lutispora</taxon>
    </lineage>
</organism>
<evidence type="ECO:0000313" key="3">
    <source>
        <dbReference type="Proteomes" id="UP000184442"/>
    </source>
</evidence>
<sequence>MSNQIKREIDNVPIPSDIRNRSVSGIQMAKQELKYEKSNNKARGTRKKLIAAALSAAIVTVGIGSNYTTLAGMIGGYFQDIRNWKGAVVGLKYIDATEEILIEADEINMDSDNITVGMKVKLLKDDVAPYNITQVITFGEYSVVTGSG</sequence>
<accession>A0A1M6HDE4</accession>
<keyword evidence="3" id="KW-1185">Reference proteome</keyword>
<dbReference type="Proteomes" id="UP000184442">
    <property type="component" value="Unassembled WGS sequence"/>
</dbReference>
<dbReference type="STRING" id="1122184.SAMN02745176_02753"/>